<keyword evidence="5" id="KW-1185">Reference proteome</keyword>
<name>A0A1N7IUD1_9CORY</name>
<feature type="region of interest" description="Disordered" evidence="1">
    <location>
        <begin position="135"/>
        <end position="177"/>
    </location>
</feature>
<evidence type="ECO:0000313" key="5">
    <source>
        <dbReference type="Proteomes" id="UP000186292"/>
    </source>
</evidence>
<keyword evidence="2" id="KW-0472">Membrane</keyword>
<organism evidence="4 5">
    <name type="scientific">Corynebacterium appendicis CIP 107643</name>
    <dbReference type="NCBI Taxonomy" id="1161099"/>
    <lineage>
        <taxon>Bacteria</taxon>
        <taxon>Bacillati</taxon>
        <taxon>Actinomycetota</taxon>
        <taxon>Actinomycetes</taxon>
        <taxon>Mycobacteriales</taxon>
        <taxon>Corynebacteriaceae</taxon>
        <taxon>Corynebacterium</taxon>
    </lineage>
</organism>
<accession>A0A1N7IUD1</accession>
<feature type="transmembrane region" description="Helical" evidence="2">
    <location>
        <begin position="7"/>
        <end position="25"/>
    </location>
</feature>
<sequence>MTFTPDRTHIFAAVLMAGIALIGISWAPLKLGWLLIFPIIFIVWVLTAKTRVDDSGIAVSYLFKKNVHLPWDQLRGIGFEGSSAKVATVDGQEYTLPGVTFNSLPDLAEASSGRIADVITQASEAADGMMEVTDQEGNSILVTPEEYEERTAAGEKLSMPGEGDNEGSYKNSKEDEE</sequence>
<feature type="domain" description="Low molecular weight protein antigen 6 PH" evidence="3">
    <location>
        <begin position="48"/>
        <end position="116"/>
    </location>
</feature>
<reference evidence="5" key="1">
    <citation type="submission" date="2017-01" db="EMBL/GenBank/DDBJ databases">
        <authorList>
            <person name="Varghese N."/>
            <person name="Submissions S."/>
        </authorList>
    </citation>
    <scope>NUCLEOTIDE SEQUENCE [LARGE SCALE GENOMIC DNA]</scope>
    <source>
        <strain evidence="5">DSM 44531</strain>
    </source>
</reference>
<evidence type="ECO:0000256" key="2">
    <source>
        <dbReference type="SAM" id="Phobius"/>
    </source>
</evidence>
<gene>
    <name evidence="4" type="ORF">SAMN05444817_10274</name>
</gene>
<dbReference type="STRING" id="1161099.SAMN05444817_10274"/>
<dbReference type="RefSeq" id="WP_076598425.1">
    <property type="nucleotide sequence ID" value="NZ_CP046976.1"/>
</dbReference>
<dbReference type="InterPro" id="IPR019692">
    <property type="entry name" value="CFP-6_PH"/>
</dbReference>
<evidence type="ECO:0000313" key="4">
    <source>
        <dbReference type="EMBL" id="SIS40626.1"/>
    </source>
</evidence>
<keyword evidence="2" id="KW-0812">Transmembrane</keyword>
<dbReference type="OrthoDB" id="5190396at2"/>
<dbReference type="Pfam" id="PF10756">
    <property type="entry name" value="bPH_6"/>
    <property type="match status" value="1"/>
</dbReference>
<dbReference type="AlphaFoldDB" id="A0A1N7IUD1"/>
<dbReference type="EMBL" id="FTOF01000002">
    <property type="protein sequence ID" value="SIS40626.1"/>
    <property type="molecule type" value="Genomic_DNA"/>
</dbReference>
<proteinExistence type="predicted"/>
<protein>
    <submittedName>
        <fullName evidence="4">PH domain-containing protein</fullName>
    </submittedName>
</protein>
<keyword evidence="2" id="KW-1133">Transmembrane helix</keyword>
<evidence type="ECO:0000259" key="3">
    <source>
        <dbReference type="Pfam" id="PF10756"/>
    </source>
</evidence>
<feature type="transmembrane region" description="Helical" evidence="2">
    <location>
        <begin position="31"/>
        <end position="48"/>
    </location>
</feature>
<dbReference type="Proteomes" id="UP000186292">
    <property type="component" value="Unassembled WGS sequence"/>
</dbReference>
<evidence type="ECO:0000256" key="1">
    <source>
        <dbReference type="SAM" id="MobiDB-lite"/>
    </source>
</evidence>